<sequence>MFFKQYYLGCLSHASYLIGDTASGRAVVVDPQRDISGYLHDAAAAGLSIERVIETHFHADFLSGHLELAEATGAVISFGADAAGRTEFAMEPLGHLQRLELGDVVLEIRATPGHTPESISIVVYGRSDADAVAVLTGDTLFIGDVGRPDLLSSVGVSADGLARQLFHSLHEQLLTLPDATKVYPAHGAGSACGKNLSTDTVSTIGEQRRTNYALAPMTEEQFVHAVTEGQAAAPMYFLFAANKNRAERTILDEADQLAQLDLNAVLAAQRDGAAVIDTRDNADFSGGHLRGSINVGLSGRFAEYTGEVVRPNTPIVLVSDAGYEPEARIRLSRIGFDTVIGVLANPMQVFQHHPDVVESASRLTVQQFEQRRASLATLQIVDVRGPGEVEHGMIAGAIHIELPALLARLGELDPTVPTVVYCAGGYRSSIAASALRANGFTDVSDILGGYTAWATLRDPAPPTVG</sequence>
<dbReference type="Pfam" id="PF00753">
    <property type="entry name" value="Lactamase_B"/>
    <property type="match status" value="1"/>
</dbReference>
<gene>
    <name evidence="3" type="ORF">UFOPK3376_02933</name>
</gene>
<dbReference type="GO" id="GO:0050313">
    <property type="term" value="F:sulfur dioxygenase activity"/>
    <property type="evidence" value="ECO:0007669"/>
    <property type="project" value="InterPro"/>
</dbReference>
<dbReference type="InterPro" id="IPR001279">
    <property type="entry name" value="Metallo-B-lactamas"/>
</dbReference>
<dbReference type="Gene3D" id="3.40.250.10">
    <property type="entry name" value="Rhodanese-like domain"/>
    <property type="match status" value="2"/>
</dbReference>
<dbReference type="SMART" id="SM00450">
    <property type="entry name" value="RHOD"/>
    <property type="match status" value="2"/>
</dbReference>
<dbReference type="SMART" id="SM00849">
    <property type="entry name" value="Lactamase_B"/>
    <property type="match status" value="1"/>
</dbReference>
<dbReference type="PANTHER" id="PTHR43084:SF1">
    <property type="entry name" value="PERSULFIDE DIOXYGENASE ETHE1, MITOCHONDRIAL"/>
    <property type="match status" value="1"/>
</dbReference>
<proteinExistence type="predicted"/>
<dbReference type="GO" id="GO:0006749">
    <property type="term" value="P:glutathione metabolic process"/>
    <property type="evidence" value="ECO:0007669"/>
    <property type="project" value="InterPro"/>
</dbReference>
<dbReference type="InterPro" id="IPR051682">
    <property type="entry name" value="Mito_Persulfide_Diox"/>
</dbReference>
<dbReference type="Gene3D" id="3.60.15.10">
    <property type="entry name" value="Ribonuclease Z/Hydroxyacylglutathione hydrolase-like"/>
    <property type="match status" value="1"/>
</dbReference>
<dbReference type="SUPFAM" id="SSF52821">
    <property type="entry name" value="Rhodanese/Cell cycle control phosphatase"/>
    <property type="match status" value="2"/>
</dbReference>
<dbReference type="InterPro" id="IPR044528">
    <property type="entry name" value="POD-like_MBL-fold"/>
</dbReference>
<dbReference type="InterPro" id="IPR036866">
    <property type="entry name" value="RibonucZ/Hydroxyglut_hydro"/>
</dbReference>
<dbReference type="CDD" id="cd00158">
    <property type="entry name" value="RHOD"/>
    <property type="match status" value="1"/>
</dbReference>
<dbReference type="GO" id="GO:0070813">
    <property type="term" value="P:hydrogen sulfide metabolic process"/>
    <property type="evidence" value="ECO:0007669"/>
    <property type="project" value="TreeGrafter"/>
</dbReference>
<feature type="domain" description="Rhodanese" evidence="2">
    <location>
        <begin position="269"/>
        <end position="358"/>
    </location>
</feature>
<keyword evidence="1" id="KW-0479">Metal-binding</keyword>
<dbReference type="AlphaFoldDB" id="A0A6J7FB23"/>
<feature type="domain" description="Rhodanese" evidence="2">
    <location>
        <begin position="374"/>
        <end position="462"/>
    </location>
</feature>
<dbReference type="CDD" id="cd07724">
    <property type="entry name" value="POD-like_MBL-fold"/>
    <property type="match status" value="1"/>
</dbReference>
<dbReference type="EMBL" id="CAFBLP010000117">
    <property type="protein sequence ID" value="CAB4892251.1"/>
    <property type="molecule type" value="Genomic_DNA"/>
</dbReference>
<dbReference type="PROSITE" id="PS50206">
    <property type="entry name" value="RHODANESE_3"/>
    <property type="match status" value="2"/>
</dbReference>
<organism evidence="3">
    <name type="scientific">freshwater metagenome</name>
    <dbReference type="NCBI Taxonomy" id="449393"/>
    <lineage>
        <taxon>unclassified sequences</taxon>
        <taxon>metagenomes</taxon>
        <taxon>ecological metagenomes</taxon>
    </lineage>
</organism>
<evidence type="ECO:0000256" key="1">
    <source>
        <dbReference type="ARBA" id="ARBA00022723"/>
    </source>
</evidence>
<dbReference type="PANTHER" id="PTHR43084">
    <property type="entry name" value="PERSULFIDE DIOXYGENASE ETHE1"/>
    <property type="match status" value="1"/>
</dbReference>
<protein>
    <submittedName>
        <fullName evidence="3">Unannotated protein</fullName>
    </submittedName>
</protein>
<evidence type="ECO:0000313" key="3">
    <source>
        <dbReference type="EMBL" id="CAB4892251.1"/>
    </source>
</evidence>
<dbReference type="GO" id="GO:0046872">
    <property type="term" value="F:metal ion binding"/>
    <property type="evidence" value="ECO:0007669"/>
    <property type="project" value="UniProtKB-KW"/>
</dbReference>
<name>A0A6J7FB23_9ZZZZ</name>
<dbReference type="SUPFAM" id="SSF56281">
    <property type="entry name" value="Metallo-hydrolase/oxidoreductase"/>
    <property type="match status" value="1"/>
</dbReference>
<reference evidence="3" key="1">
    <citation type="submission" date="2020-05" db="EMBL/GenBank/DDBJ databases">
        <authorList>
            <person name="Chiriac C."/>
            <person name="Salcher M."/>
            <person name="Ghai R."/>
            <person name="Kavagutti S V."/>
        </authorList>
    </citation>
    <scope>NUCLEOTIDE SEQUENCE</scope>
</reference>
<accession>A0A6J7FB23</accession>
<dbReference type="InterPro" id="IPR001763">
    <property type="entry name" value="Rhodanese-like_dom"/>
</dbReference>
<dbReference type="Pfam" id="PF00581">
    <property type="entry name" value="Rhodanese"/>
    <property type="match status" value="2"/>
</dbReference>
<evidence type="ECO:0000259" key="2">
    <source>
        <dbReference type="PROSITE" id="PS50206"/>
    </source>
</evidence>
<dbReference type="FunFam" id="3.60.15.10:FF:000030">
    <property type="entry name" value="Metallo-beta-lactamase family protein"/>
    <property type="match status" value="1"/>
</dbReference>
<dbReference type="InterPro" id="IPR036873">
    <property type="entry name" value="Rhodanese-like_dom_sf"/>
</dbReference>